<sequence length="733" mass="84481">MQFGSKQCWLKPKMKQNHQPNSERVQLNVGQNLFFQPQDDNLDTNIVTISFDSIKQSEQNLQMGDPIFCKGCKAVLSKISKLEENKKKEEGEKVEIEEEENKDNKQEQQQIKEELEENGNMIWNCEFCKTKNVINIEREELPQQEDVIYMVQSVNMRNVQENAQNFEEENTIVFVIDVSGSMSVTAPIKNKDTNTFKHSTMVSSEEFEMLKQFMDEEDIYQYTQMQQQQNFVSRKQCVLAAIQQQMEDLAENQPNKKIGLIIFNNEVTIYGSGFAEPVVITGDKLYRTEEIYQVAAENSQRLFNLPVKQSKNRLIEIFDSIKEKGQTALGPAIVAALGVLSQQKKGSQIIVCTDGLANVGVGSFEDQTNYIEFYEDVKLKASQNDSIFNIISIKGEGCKLDILGSIADKTGGNVMRVDPDNLHKDFANILQDEVVALKAEMTIYLNNLMKFRNTDPDVDKVTENGSKCVKFVGNATKKTLATFEYTNKTDEEVIQQKLEDNTENIKELPFQCQTLYYNLQGHKMIRVLTKNQEITFDKKVAEKNLNYQVINTRVATHTAQLIQNNNYQQARHFNRQWADYVTTNEQVSYDNQQMFTNQNAQLKNVARKKQQTYQKLSQNNFSIPKMNTCVQQVQPQSQQILNSHEGLSVSDQKSDQLFQTASFSNPENGQNNQQEKIFLEDENQNKQEEKPIQLKESQKQQINEEDMFSGDEEFSAEEDELEAYMYQQKNNKF</sequence>
<gene>
    <name evidence="3" type="ORF">TTHERM_00494180</name>
</gene>
<dbReference type="SUPFAM" id="SSF53300">
    <property type="entry name" value="vWA-like"/>
    <property type="match status" value="1"/>
</dbReference>
<dbReference type="GeneID" id="7831723"/>
<dbReference type="RefSeq" id="XP_001023211.1">
    <property type="nucleotide sequence ID" value="XM_001023211.3"/>
</dbReference>
<feature type="region of interest" description="Disordered" evidence="1">
    <location>
        <begin position="682"/>
        <end position="715"/>
    </location>
</feature>
<dbReference type="HOGENOM" id="CLU_022694_0_0_1"/>
<feature type="region of interest" description="Disordered" evidence="1">
    <location>
        <begin position="86"/>
        <end position="110"/>
    </location>
</feature>
<reference evidence="4" key="1">
    <citation type="journal article" date="2006" name="PLoS Biol.">
        <title>Macronuclear genome sequence of the ciliate Tetrahymena thermophila, a model eukaryote.</title>
        <authorList>
            <person name="Eisen J.A."/>
            <person name="Coyne R.S."/>
            <person name="Wu M."/>
            <person name="Wu D."/>
            <person name="Thiagarajan M."/>
            <person name="Wortman J.R."/>
            <person name="Badger J.H."/>
            <person name="Ren Q."/>
            <person name="Amedeo P."/>
            <person name="Jones K.M."/>
            <person name="Tallon L.J."/>
            <person name="Delcher A.L."/>
            <person name="Salzberg S.L."/>
            <person name="Silva J.C."/>
            <person name="Haas B.J."/>
            <person name="Majoros W.H."/>
            <person name="Farzad M."/>
            <person name="Carlton J.M."/>
            <person name="Smith R.K. Jr."/>
            <person name="Garg J."/>
            <person name="Pearlman R.E."/>
            <person name="Karrer K.M."/>
            <person name="Sun L."/>
            <person name="Manning G."/>
            <person name="Elde N.C."/>
            <person name="Turkewitz A.P."/>
            <person name="Asai D.J."/>
            <person name="Wilkes D.E."/>
            <person name="Wang Y."/>
            <person name="Cai H."/>
            <person name="Collins K."/>
            <person name="Stewart B.A."/>
            <person name="Lee S.R."/>
            <person name="Wilamowska K."/>
            <person name="Weinberg Z."/>
            <person name="Ruzzo W.L."/>
            <person name="Wloga D."/>
            <person name="Gaertig J."/>
            <person name="Frankel J."/>
            <person name="Tsao C.-C."/>
            <person name="Gorovsky M.A."/>
            <person name="Keeling P.J."/>
            <person name="Waller R.F."/>
            <person name="Patron N.J."/>
            <person name="Cherry J.M."/>
            <person name="Stover N.A."/>
            <person name="Krieger C.J."/>
            <person name="del Toro C."/>
            <person name="Ryder H.F."/>
            <person name="Williamson S.C."/>
            <person name="Barbeau R.A."/>
            <person name="Hamilton E.P."/>
            <person name="Orias E."/>
        </authorList>
    </citation>
    <scope>NUCLEOTIDE SEQUENCE [LARGE SCALE GENOMIC DNA]</scope>
    <source>
        <strain evidence="4">SB210</strain>
    </source>
</reference>
<dbReference type="InterPro" id="IPR006896">
    <property type="entry name" value="Sec23/24_trunk_dom"/>
</dbReference>
<keyword evidence="4" id="KW-1185">Reference proteome</keyword>
<dbReference type="KEGG" id="tet:TTHERM_00494180"/>
<proteinExistence type="predicted"/>
<dbReference type="InterPro" id="IPR050550">
    <property type="entry name" value="SEC23_SEC24_subfamily"/>
</dbReference>
<dbReference type="STRING" id="312017.I7MLS2"/>
<dbReference type="Proteomes" id="UP000009168">
    <property type="component" value="Unassembled WGS sequence"/>
</dbReference>
<evidence type="ECO:0000313" key="4">
    <source>
        <dbReference type="Proteomes" id="UP000009168"/>
    </source>
</evidence>
<feature type="domain" description="Sec23/Sec24 trunk" evidence="2">
    <location>
        <begin position="237"/>
        <end position="389"/>
    </location>
</feature>
<dbReference type="Gene3D" id="3.40.50.410">
    <property type="entry name" value="von Willebrand factor, type A domain"/>
    <property type="match status" value="1"/>
</dbReference>
<feature type="compositionally biased region" description="Acidic residues" evidence="1">
    <location>
        <begin position="703"/>
        <end position="715"/>
    </location>
</feature>
<dbReference type="InterPro" id="IPR036465">
    <property type="entry name" value="vWFA_dom_sf"/>
</dbReference>
<dbReference type="EMBL" id="GG662512">
    <property type="protein sequence ID" value="EAS02966.1"/>
    <property type="molecule type" value="Genomic_DNA"/>
</dbReference>
<dbReference type="InParanoid" id="I7MLS2"/>
<protein>
    <submittedName>
        <fullName evidence="3">Sec23/Sec24 trunk domain protein</fullName>
    </submittedName>
</protein>
<dbReference type="PANTHER" id="PTHR13803:SF36">
    <property type="entry name" value="TYPE A VON WILLEBRAND FACTOR DOMAIN-CONTAINING PROTEIN"/>
    <property type="match status" value="1"/>
</dbReference>
<evidence type="ECO:0000313" key="3">
    <source>
        <dbReference type="EMBL" id="EAS02966.1"/>
    </source>
</evidence>
<evidence type="ECO:0000259" key="2">
    <source>
        <dbReference type="Pfam" id="PF04811"/>
    </source>
</evidence>
<dbReference type="Pfam" id="PF04811">
    <property type="entry name" value="Sec23_trunk"/>
    <property type="match status" value="1"/>
</dbReference>
<evidence type="ECO:0000256" key="1">
    <source>
        <dbReference type="SAM" id="MobiDB-lite"/>
    </source>
</evidence>
<dbReference type="GO" id="GO:0000149">
    <property type="term" value="F:SNARE binding"/>
    <property type="evidence" value="ECO:0007669"/>
    <property type="project" value="TreeGrafter"/>
</dbReference>
<dbReference type="GO" id="GO:0006886">
    <property type="term" value="P:intracellular protein transport"/>
    <property type="evidence" value="ECO:0007669"/>
    <property type="project" value="InterPro"/>
</dbReference>
<dbReference type="eggNOG" id="ENOG502RH4Z">
    <property type="taxonomic scope" value="Eukaryota"/>
</dbReference>
<feature type="compositionally biased region" description="Basic and acidic residues" evidence="1">
    <location>
        <begin position="682"/>
        <end position="698"/>
    </location>
</feature>
<dbReference type="OrthoDB" id="10064214at2759"/>
<dbReference type="GO" id="GO:0070971">
    <property type="term" value="C:endoplasmic reticulum exit site"/>
    <property type="evidence" value="ECO:0007669"/>
    <property type="project" value="TreeGrafter"/>
</dbReference>
<dbReference type="GO" id="GO:0090110">
    <property type="term" value="P:COPII-coated vesicle cargo loading"/>
    <property type="evidence" value="ECO:0007669"/>
    <property type="project" value="TreeGrafter"/>
</dbReference>
<dbReference type="PANTHER" id="PTHR13803">
    <property type="entry name" value="SEC24-RELATED PROTEIN"/>
    <property type="match status" value="1"/>
</dbReference>
<accession>I7MLS2</accession>
<dbReference type="GO" id="GO:0030127">
    <property type="term" value="C:COPII vesicle coat"/>
    <property type="evidence" value="ECO:0007669"/>
    <property type="project" value="InterPro"/>
</dbReference>
<dbReference type="GO" id="GO:0008270">
    <property type="term" value="F:zinc ion binding"/>
    <property type="evidence" value="ECO:0007669"/>
    <property type="project" value="TreeGrafter"/>
</dbReference>
<dbReference type="AlphaFoldDB" id="I7MLS2"/>
<name>I7MLS2_TETTS</name>
<dbReference type="OMA" id="FASQCGV"/>
<organism evidence="3 4">
    <name type="scientific">Tetrahymena thermophila (strain SB210)</name>
    <dbReference type="NCBI Taxonomy" id="312017"/>
    <lineage>
        <taxon>Eukaryota</taxon>
        <taxon>Sar</taxon>
        <taxon>Alveolata</taxon>
        <taxon>Ciliophora</taxon>
        <taxon>Intramacronucleata</taxon>
        <taxon>Oligohymenophorea</taxon>
        <taxon>Hymenostomatida</taxon>
        <taxon>Tetrahymenina</taxon>
        <taxon>Tetrahymenidae</taxon>
        <taxon>Tetrahymena</taxon>
    </lineage>
</organism>